<gene>
    <name evidence="1" type="ORF">CGI_10022381</name>
</gene>
<organism evidence="1">
    <name type="scientific">Magallana gigas</name>
    <name type="common">Pacific oyster</name>
    <name type="synonym">Crassostrea gigas</name>
    <dbReference type="NCBI Taxonomy" id="29159"/>
    <lineage>
        <taxon>Eukaryota</taxon>
        <taxon>Metazoa</taxon>
        <taxon>Spiralia</taxon>
        <taxon>Lophotrochozoa</taxon>
        <taxon>Mollusca</taxon>
        <taxon>Bivalvia</taxon>
        <taxon>Autobranchia</taxon>
        <taxon>Pteriomorphia</taxon>
        <taxon>Ostreida</taxon>
        <taxon>Ostreoidea</taxon>
        <taxon>Ostreidae</taxon>
        <taxon>Magallana</taxon>
    </lineage>
</organism>
<dbReference type="HOGENOM" id="CLU_676617_0_0_1"/>
<dbReference type="AlphaFoldDB" id="K1QNI4"/>
<evidence type="ECO:0000313" key="1">
    <source>
        <dbReference type="EMBL" id="EKC35478.1"/>
    </source>
</evidence>
<name>K1QNI4_MAGGI</name>
<reference evidence="1" key="1">
    <citation type="journal article" date="2012" name="Nature">
        <title>The oyster genome reveals stress adaptation and complexity of shell formation.</title>
        <authorList>
            <person name="Zhang G."/>
            <person name="Fang X."/>
            <person name="Guo X."/>
            <person name="Li L."/>
            <person name="Luo R."/>
            <person name="Xu F."/>
            <person name="Yang P."/>
            <person name="Zhang L."/>
            <person name="Wang X."/>
            <person name="Qi H."/>
            <person name="Xiong Z."/>
            <person name="Que H."/>
            <person name="Xie Y."/>
            <person name="Holland P.W."/>
            <person name="Paps J."/>
            <person name="Zhu Y."/>
            <person name="Wu F."/>
            <person name="Chen Y."/>
            <person name="Wang J."/>
            <person name="Peng C."/>
            <person name="Meng J."/>
            <person name="Yang L."/>
            <person name="Liu J."/>
            <person name="Wen B."/>
            <person name="Zhang N."/>
            <person name="Huang Z."/>
            <person name="Zhu Q."/>
            <person name="Feng Y."/>
            <person name="Mount A."/>
            <person name="Hedgecock D."/>
            <person name="Xu Z."/>
            <person name="Liu Y."/>
            <person name="Domazet-Loso T."/>
            <person name="Du Y."/>
            <person name="Sun X."/>
            <person name="Zhang S."/>
            <person name="Liu B."/>
            <person name="Cheng P."/>
            <person name="Jiang X."/>
            <person name="Li J."/>
            <person name="Fan D."/>
            <person name="Wang W."/>
            <person name="Fu W."/>
            <person name="Wang T."/>
            <person name="Wang B."/>
            <person name="Zhang J."/>
            <person name="Peng Z."/>
            <person name="Li Y."/>
            <person name="Li N."/>
            <person name="Wang J."/>
            <person name="Chen M."/>
            <person name="He Y."/>
            <person name="Tan F."/>
            <person name="Song X."/>
            <person name="Zheng Q."/>
            <person name="Huang R."/>
            <person name="Yang H."/>
            <person name="Du X."/>
            <person name="Chen L."/>
            <person name="Yang M."/>
            <person name="Gaffney P.M."/>
            <person name="Wang S."/>
            <person name="Luo L."/>
            <person name="She Z."/>
            <person name="Ming Y."/>
            <person name="Huang W."/>
            <person name="Zhang S."/>
            <person name="Huang B."/>
            <person name="Zhang Y."/>
            <person name="Qu T."/>
            <person name="Ni P."/>
            <person name="Miao G."/>
            <person name="Wang J."/>
            <person name="Wang Q."/>
            <person name="Steinberg C.E."/>
            <person name="Wang H."/>
            <person name="Li N."/>
            <person name="Qian L."/>
            <person name="Zhang G."/>
            <person name="Li Y."/>
            <person name="Yang H."/>
            <person name="Liu X."/>
            <person name="Wang J."/>
            <person name="Yin Y."/>
            <person name="Wang J."/>
        </authorList>
    </citation>
    <scope>NUCLEOTIDE SEQUENCE [LARGE SCALE GENOMIC DNA]</scope>
    <source>
        <strain evidence="1">05x7-T-G4-1.051#20</strain>
    </source>
</reference>
<dbReference type="InParanoid" id="K1QNI4"/>
<sequence>MDAKKRSHADSTCDSHLLQDDVTENQTSSVTNDYFPSNTTDWKRCHIEKLGIKPLYRYCAMDVVYEWGLYKLLRKDVVSEELNAVEKIINICNSISTDFSSFEELQTQFTRNHDISNLFIPTKSIPEGLGLCSCRFEEFQQQLELLLWDRRPSYQISPSCFQTLFQDLLSIFGIVSRRQPDIAAKKTRVKGRDISSAPDVAKSRKCSDLDGIPDSKKSRQDESPGRDKCISDCFAQHTGDLLAFSERSLSHMDICGRAGRDILGFIVENTHVTVTHLQISRLSLERIQNSTGEGPFVVYINVLCLYYTSMYCVCIIHQCIVFVLYINVSCLYYTSMYRVCIIHQCIVFVLYINVLCLYYTTMYPNCIIHQCIVFVLYINVSCLYYTSMYHVCIIQQCILIVLYINVS</sequence>
<dbReference type="EMBL" id="JH816386">
    <property type="protein sequence ID" value="EKC35478.1"/>
    <property type="molecule type" value="Genomic_DNA"/>
</dbReference>
<protein>
    <submittedName>
        <fullName evidence="1">Uncharacterized protein</fullName>
    </submittedName>
</protein>
<proteinExistence type="predicted"/>
<accession>K1QNI4</accession>